<feature type="compositionally biased region" description="Polar residues" evidence="3">
    <location>
        <begin position="319"/>
        <end position="329"/>
    </location>
</feature>
<feature type="compositionally biased region" description="Gly residues" evidence="3">
    <location>
        <begin position="167"/>
        <end position="188"/>
    </location>
</feature>
<organism evidence="6 7">
    <name type="scientific">Littorina saxatilis</name>
    <dbReference type="NCBI Taxonomy" id="31220"/>
    <lineage>
        <taxon>Eukaryota</taxon>
        <taxon>Metazoa</taxon>
        <taxon>Spiralia</taxon>
        <taxon>Lophotrochozoa</taxon>
        <taxon>Mollusca</taxon>
        <taxon>Gastropoda</taxon>
        <taxon>Caenogastropoda</taxon>
        <taxon>Littorinimorpha</taxon>
        <taxon>Littorinoidea</taxon>
        <taxon>Littorinidae</taxon>
        <taxon>Littorina</taxon>
    </lineage>
</organism>
<evidence type="ECO:0000256" key="3">
    <source>
        <dbReference type="SAM" id="MobiDB-lite"/>
    </source>
</evidence>
<feature type="transmembrane region" description="Helical" evidence="4">
    <location>
        <begin position="67"/>
        <end position="93"/>
    </location>
</feature>
<evidence type="ECO:0000256" key="4">
    <source>
        <dbReference type="SAM" id="Phobius"/>
    </source>
</evidence>
<dbReference type="CDD" id="cd00033">
    <property type="entry name" value="CCP"/>
    <property type="match status" value="1"/>
</dbReference>
<keyword evidence="4" id="KW-1133">Transmembrane helix</keyword>
<dbReference type="InterPro" id="IPR035976">
    <property type="entry name" value="Sushi/SCR/CCP_sf"/>
</dbReference>
<feature type="compositionally biased region" description="Polar residues" evidence="3">
    <location>
        <begin position="261"/>
        <end position="271"/>
    </location>
</feature>
<dbReference type="Gene3D" id="2.10.70.10">
    <property type="entry name" value="Complement Module, domain 1"/>
    <property type="match status" value="1"/>
</dbReference>
<comment type="caution">
    <text evidence="6">The sequence shown here is derived from an EMBL/GenBank/DDBJ whole genome shotgun (WGS) entry which is preliminary data.</text>
</comment>
<feature type="region of interest" description="Disordered" evidence="3">
    <location>
        <begin position="167"/>
        <end position="206"/>
    </location>
</feature>
<gene>
    <name evidence="6" type="ORF">V1264_020746</name>
</gene>
<sequence length="329" mass="33837">MACPGTYPTVLNGKMYFNSSTTVEFECLSGFAMSGNKVITCSGSVATWTDAPTCSAITDDDEVFPEWWLVVAAIVLVLLVLACCLCILCYFCCGRGGGDNAVHPYSRHNNSNCCDGCCRSNGCCRGCSNGCGSNGCCGGRCGSGSCCRFGSSGGCCSCCADGGESGTGGDSSNGGGRGGGGGGDGKGGYQTVHHTEGPNGQKGVYFVPVNSMPSEAPGYYVFKVDGDGAMKTGQGNSTGKGSTTNKTSYSSGYGATSTGSQKPASTANNALGSKDSKEWKDSSNYQARGDGEMMDYSNNTPRPLKPAKEVKDWLPHSNPVRNTHNTSTK</sequence>
<evidence type="ECO:0000259" key="5">
    <source>
        <dbReference type="PROSITE" id="PS50923"/>
    </source>
</evidence>
<evidence type="ECO:0000256" key="2">
    <source>
        <dbReference type="PROSITE-ProRule" id="PRU00302"/>
    </source>
</evidence>
<dbReference type="SMART" id="SM00032">
    <property type="entry name" value="CCP"/>
    <property type="match status" value="1"/>
</dbReference>
<reference evidence="6 7" key="1">
    <citation type="submission" date="2024-02" db="EMBL/GenBank/DDBJ databases">
        <title>Chromosome-scale genome assembly of the rough periwinkle Littorina saxatilis.</title>
        <authorList>
            <person name="De Jode A."/>
            <person name="Faria R."/>
            <person name="Formenti G."/>
            <person name="Sims Y."/>
            <person name="Smith T.P."/>
            <person name="Tracey A."/>
            <person name="Wood J.M.D."/>
            <person name="Zagrodzka Z.B."/>
            <person name="Johannesson K."/>
            <person name="Butlin R.K."/>
            <person name="Leder E.H."/>
        </authorList>
    </citation>
    <scope>NUCLEOTIDE SEQUENCE [LARGE SCALE GENOMIC DNA]</scope>
    <source>
        <strain evidence="6">Snail1</strain>
        <tissue evidence="6">Muscle</tissue>
    </source>
</reference>
<dbReference type="PROSITE" id="PS50923">
    <property type="entry name" value="SUSHI"/>
    <property type="match status" value="1"/>
</dbReference>
<dbReference type="Proteomes" id="UP001374579">
    <property type="component" value="Unassembled WGS sequence"/>
</dbReference>
<protein>
    <recommendedName>
        <fullName evidence="5">Sushi domain-containing protein</fullName>
    </recommendedName>
</protein>
<feature type="disulfide bond" evidence="2">
    <location>
        <begin position="27"/>
        <end position="54"/>
    </location>
</feature>
<proteinExistence type="predicted"/>
<dbReference type="InterPro" id="IPR000436">
    <property type="entry name" value="Sushi_SCR_CCP_dom"/>
</dbReference>
<dbReference type="SUPFAM" id="SSF57535">
    <property type="entry name" value="Complement control module/SCR domain"/>
    <property type="match status" value="1"/>
</dbReference>
<name>A0AAN9GCJ4_9CAEN</name>
<keyword evidence="1 2" id="KW-1015">Disulfide bond</keyword>
<dbReference type="EMBL" id="JBAMIC010000010">
    <property type="protein sequence ID" value="KAK7102544.1"/>
    <property type="molecule type" value="Genomic_DNA"/>
</dbReference>
<keyword evidence="2" id="KW-0768">Sushi</keyword>
<evidence type="ECO:0000256" key="1">
    <source>
        <dbReference type="ARBA" id="ARBA00023157"/>
    </source>
</evidence>
<feature type="compositionally biased region" description="Low complexity" evidence="3">
    <location>
        <begin position="232"/>
        <end position="260"/>
    </location>
</feature>
<keyword evidence="4" id="KW-0812">Transmembrane</keyword>
<feature type="region of interest" description="Disordered" evidence="3">
    <location>
        <begin position="232"/>
        <end position="329"/>
    </location>
</feature>
<evidence type="ECO:0000313" key="6">
    <source>
        <dbReference type="EMBL" id="KAK7102544.1"/>
    </source>
</evidence>
<dbReference type="AlphaFoldDB" id="A0AAN9GCJ4"/>
<accession>A0AAN9GCJ4</accession>
<keyword evidence="7" id="KW-1185">Reference proteome</keyword>
<comment type="caution">
    <text evidence="2">Lacks conserved residue(s) required for the propagation of feature annotation.</text>
</comment>
<keyword evidence="4" id="KW-0472">Membrane</keyword>
<evidence type="ECO:0000313" key="7">
    <source>
        <dbReference type="Proteomes" id="UP001374579"/>
    </source>
</evidence>
<feature type="domain" description="Sushi" evidence="5">
    <location>
        <begin position="1"/>
        <end position="56"/>
    </location>
</feature>